<dbReference type="Pfam" id="PF14663">
    <property type="entry name" value="RasGEF_N_2"/>
    <property type="match status" value="1"/>
</dbReference>
<dbReference type="Pfam" id="PF14668">
    <property type="entry name" value="RICTOR_V"/>
    <property type="match status" value="1"/>
</dbReference>
<evidence type="ECO:0000313" key="7">
    <source>
        <dbReference type="RefSeq" id="XP_026686268.1"/>
    </source>
</evidence>
<dbReference type="GO" id="GO:0051897">
    <property type="term" value="P:positive regulation of phosphatidylinositol 3-kinase/protein kinase B signal transduction"/>
    <property type="evidence" value="ECO:0007669"/>
    <property type="project" value="TreeGrafter"/>
</dbReference>
<proteinExistence type="inferred from homology"/>
<feature type="region of interest" description="Disordered" evidence="2">
    <location>
        <begin position="1551"/>
        <end position="1577"/>
    </location>
</feature>
<dbReference type="SUPFAM" id="SSF48371">
    <property type="entry name" value="ARM repeat"/>
    <property type="match status" value="2"/>
</dbReference>
<evidence type="ECO:0000256" key="1">
    <source>
        <dbReference type="ARBA" id="ARBA00008878"/>
    </source>
</evidence>
<dbReference type="SMART" id="SM01307">
    <property type="entry name" value="RICTOR_M"/>
    <property type="match status" value="1"/>
</dbReference>
<dbReference type="SMART" id="SM01308">
    <property type="entry name" value="RICTOR_N"/>
    <property type="match status" value="1"/>
</dbReference>
<evidence type="ECO:0000313" key="6">
    <source>
        <dbReference type="Proteomes" id="UP000079169"/>
    </source>
</evidence>
<dbReference type="KEGG" id="dci:103519001"/>
<dbReference type="Pfam" id="PF14666">
    <property type="entry name" value="RICTOR_M"/>
    <property type="match status" value="1"/>
</dbReference>
<organism evidence="6 7">
    <name type="scientific">Diaphorina citri</name>
    <name type="common">Asian citrus psyllid</name>
    <dbReference type="NCBI Taxonomy" id="121845"/>
    <lineage>
        <taxon>Eukaryota</taxon>
        <taxon>Metazoa</taxon>
        <taxon>Ecdysozoa</taxon>
        <taxon>Arthropoda</taxon>
        <taxon>Hexapoda</taxon>
        <taxon>Insecta</taxon>
        <taxon>Pterygota</taxon>
        <taxon>Neoptera</taxon>
        <taxon>Paraneoptera</taxon>
        <taxon>Hemiptera</taxon>
        <taxon>Sternorrhyncha</taxon>
        <taxon>Psylloidea</taxon>
        <taxon>Psyllidae</taxon>
        <taxon>Diaphorininae</taxon>
        <taxon>Diaphorina</taxon>
    </lineage>
</organism>
<evidence type="ECO:0000259" key="5">
    <source>
        <dbReference type="SMART" id="SM01310"/>
    </source>
</evidence>
<dbReference type="GO" id="GO:0031932">
    <property type="term" value="C:TORC2 complex"/>
    <property type="evidence" value="ECO:0007669"/>
    <property type="project" value="InterPro"/>
</dbReference>
<dbReference type="PaxDb" id="121845-A0A3Q0JGR2"/>
<dbReference type="InterPro" id="IPR029453">
    <property type="entry name" value="Rictor_IV"/>
</dbReference>
<dbReference type="GO" id="GO:0038203">
    <property type="term" value="P:TORC2 signaling"/>
    <property type="evidence" value="ECO:0007669"/>
    <property type="project" value="TreeGrafter"/>
</dbReference>
<dbReference type="InterPro" id="IPR028267">
    <property type="entry name" value="Pianissimo_N"/>
</dbReference>
<dbReference type="GeneID" id="103519001"/>
<dbReference type="Pfam" id="PF14664">
    <property type="entry name" value="RICTOR_N"/>
    <property type="match status" value="1"/>
</dbReference>
<dbReference type="SMART" id="SM01310">
    <property type="entry name" value="RICTOR_V"/>
    <property type="match status" value="1"/>
</dbReference>
<dbReference type="RefSeq" id="XP_026686268.1">
    <property type="nucleotide sequence ID" value="XM_026830467.1"/>
</dbReference>
<feature type="compositionally biased region" description="Polar residues" evidence="2">
    <location>
        <begin position="1881"/>
        <end position="1900"/>
    </location>
</feature>
<evidence type="ECO:0000259" key="3">
    <source>
        <dbReference type="SMART" id="SM01307"/>
    </source>
</evidence>
<feature type="compositionally biased region" description="Basic and acidic residues" evidence="2">
    <location>
        <begin position="984"/>
        <end position="993"/>
    </location>
</feature>
<dbReference type="PANTHER" id="PTHR13298">
    <property type="entry name" value="CYTOSOLIC REGULATOR PIANISSIMO"/>
    <property type="match status" value="1"/>
</dbReference>
<feature type="region of interest" description="Disordered" evidence="2">
    <location>
        <begin position="1304"/>
        <end position="1333"/>
    </location>
</feature>
<dbReference type="InterPro" id="IPR029451">
    <property type="entry name" value="RICTOR_M"/>
</dbReference>
<feature type="domain" description="Rapamycin-insensitive companion of mTOR N-terminal" evidence="4">
    <location>
        <begin position="2"/>
        <end position="346"/>
    </location>
</feature>
<feature type="compositionally biased region" description="Polar residues" evidence="2">
    <location>
        <begin position="1913"/>
        <end position="1930"/>
    </location>
</feature>
<comment type="similarity">
    <text evidence="1">Belongs to the RICTOR family.</text>
</comment>
<keyword evidence="6" id="KW-1185">Reference proteome</keyword>
<dbReference type="InterPro" id="IPR029452">
    <property type="entry name" value="RICTOR_V"/>
</dbReference>
<dbReference type="InterPro" id="IPR016024">
    <property type="entry name" value="ARM-type_fold"/>
</dbReference>
<feature type="region of interest" description="Disordered" evidence="2">
    <location>
        <begin position="1854"/>
        <end position="1955"/>
    </location>
</feature>
<feature type="region of interest" description="Disordered" evidence="2">
    <location>
        <begin position="1253"/>
        <end position="1274"/>
    </location>
</feature>
<sequence length="1955" mass="216121">MIKSEQHVAIMNKLQYPALIARSLDLILVRNDSERVQALRLTRYILIVAPQLFHTAIARSLMCVALSSKTPAELEEDKQRRDRKEDDEEEKVNDRMARAFIAVITELCILNQDIFLDCGGVRALMHSLQVVRPGRMTESILGALLHLLNLPSTRVRACVDLQFIAASFTDLPCVETKTAWAYCSEIRAWYHVALLSLMRSWPGVLHFCHPHDPLSLKSLVATLYLNNLNVRKAVLEVLHELLGLPTPEWTDEFSVILEAVDPARFQDEFKLSEGFVAKEGKTILPHISKCRVNISELHMSLVLYCLLEADILNALIYVIISEDTLISVSATILLGELMYLLHKQLPPECINFSPAVPNLVSYAVRSQQRALSAVTALSELHKMFRKRPAPASIFLDLVISHVEPRAPSQDADAIVKMKGKSLPKHKVPHILAKESEEAIKDSGVLTVKDAFAWNWEAIRAVFKTRAQPIVRLEESSHKMFLKKIVYFLLPSNNQLSRCDLYSSNNNNVYSLAAIDLLKFLLDCEHAEATRLLQEFLADLHDQLDCILTSESAHDTLLSPKNVSNTLCQHYFLFVGVLSNRNRGLQFLESSGVLEVLNRVALTSKHDCYVKLIVSSLDYSTSSATRLILSNILTCDQVSSRLYATQFLSILLRTKLELQPDYLNWVVESIVNQLQDEKKLVSLCALSALDEACDDKHYLEAVIALRPSLLYFGDKGLLLLIRFLSTTSGFTYLNEANFVSNQLERWATHFNYRYVQLMEADIHDSLTLHRRTEDGQYARRLSSARPPIGTAYVLPHLYGMLARHEAGFGVLRSHEHLYALFQRIIDGRCSTDEQILDLKAALWAAGNLATSPAGVRLLSEQGVLLPIVRLAEQCAVYSVRATGFYVLSMIATTRQGVALLHSMGWVSVRQNRHDLWPLVTCPLSSPPTTPEYMMEISASQQAAMGGHTSEESSESSDHVTPLFYMEDSGPGRSSLDTPLPWFRGKERASSERRSATLPHKSAMAPVPQHVRSYSESKAEMGSGVGDSWENTTDGQSHVTDELSDMRMSDVCKKSRSDSCCTDSSTSGVSSCDSSHAPRYHAIGSFFNRFYLLVWFTDSFSLRSKLMTQHSIGHSTFLSLRSLRPHPSPSVSIDLINFAEGNKMSPLVRPKLSAKYMHQPVSSEFEVTELPGLLLSDEEPAPTTPTVLAGAYPSSRSCIVGPAGQPTFGESETEDLWSGPCYQGICLPLHLPQMFPSLETIYSQENTHRLERGLDTEITSDQEAVDSDNEVEESKKPKFKHDRSCCLLCVVKYAPNRSQILRNRKISSSSIHRTRTETESSYGGGVGGEGESPILVPWPQQKTPALCETTPASGESSASHDNAFGFAKALMDSSSQSRSSVRKELLRLVELMANPILFRTCKQGLLTIKQSCKDLFQDVCVYSDVCNILAWCNHRLQARRFLQDLFVDSTFNELQEEPKSILTISPSCSLETDDLAHVATTSDRRDTASCDTDLDKAASTACELEVILESEGGGEASHRVDGEGQSRPADIVRPAKCDLNGCEGDGTLYSRGEKDSRVVDEGNGTKHSRLAQDSKAVDPHARLAQDSRVVQTPQSRLDNSRVFQTPRLENSGVGATSLADNCKSETYTRLGEDSNSRCDTSYSRLNQDAQNIEPSCTPQTEHVGDLPCKDQCPGGVPYKDPCPGSVPYKDHCPGGAYEDPCDEIWCPETKSDLILEKFESVYRSDSIDELSDEVLFLKPCSSRLVLSSPGEQSSADYRGTQPLSQRSLPLDQSGNVQPKSVSTSQLPSVPLDACLQTSLPTDPGCESVCQSGFSGTPTPQTGFSGNVPTTPQNHPTSLGLLDQTIASSRHCRARQYAEPLPSVSNESSALIPSDKNERYGVPVSNNSSVKETSSDGDGSSSFLVHRPGAGMDSGGSMNISTSQALNENISTSRELHENISSDKNERYGVPVSNNSST</sequence>
<dbReference type="PANTHER" id="PTHR13298:SF11">
    <property type="entry name" value="RAPAMYCIN-INSENSITIVE COMPANION OF MTOR"/>
    <property type="match status" value="1"/>
</dbReference>
<feature type="region of interest" description="Disordered" evidence="2">
    <location>
        <begin position="984"/>
        <end position="1007"/>
    </location>
</feature>
<reference evidence="7" key="1">
    <citation type="submission" date="2025-08" db="UniProtKB">
        <authorList>
            <consortium name="RefSeq"/>
        </authorList>
    </citation>
    <scope>IDENTIFICATION</scope>
</reference>
<gene>
    <name evidence="7" type="primary">LOC103519001</name>
</gene>
<dbReference type="Proteomes" id="UP000079169">
    <property type="component" value="Unplaced"/>
</dbReference>
<accession>A0A3Q0JGR2</accession>
<protein>
    <submittedName>
        <fullName evidence="7">Rapamycin-insensitive companion of mTOR-like</fullName>
    </submittedName>
</protein>
<evidence type="ECO:0000259" key="4">
    <source>
        <dbReference type="SMART" id="SM01308"/>
    </source>
</evidence>
<evidence type="ECO:0000256" key="2">
    <source>
        <dbReference type="SAM" id="MobiDB-lite"/>
    </source>
</evidence>
<feature type="domain" description="Rapamycin-insensitive companion of mTOR" evidence="5">
    <location>
        <begin position="834"/>
        <end position="906"/>
    </location>
</feature>
<dbReference type="InterPro" id="IPR028268">
    <property type="entry name" value="Pianissimo_fam"/>
</dbReference>
<feature type="compositionally biased region" description="Acidic residues" evidence="2">
    <location>
        <begin position="1256"/>
        <end position="1269"/>
    </location>
</feature>
<dbReference type="GO" id="GO:0043539">
    <property type="term" value="F:protein serine/threonine kinase activator activity"/>
    <property type="evidence" value="ECO:0007669"/>
    <property type="project" value="TreeGrafter"/>
</dbReference>
<dbReference type="STRING" id="121845.A0A3Q0JGR2"/>
<feature type="compositionally biased region" description="Basic and acidic residues" evidence="2">
    <location>
        <begin position="1931"/>
        <end position="1944"/>
    </location>
</feature>
<dbReference type="SMART" id="SM01303">
    <property type="entry name" value="RasGEF_N_2"/>
    <property type="match status" value="1"/>
</dbReference>
<feature type="region of interest" description="Disordered" evidence="2">
    <location>
        <begin position="1745"/>
        <end position="1784"/>
    </location>
</feature>
<feature type="compositionally biased region" description="Polar residues" evidence="2">
    <location>
        <begin position="1747"/>
        <end position="1784"/>
    </location>
</feature>
<feature type="domain" description="Rapamycin-insensitive companion of mTOR middle" evidence="3">
    <location>
        <begin position="430"/>
        <end position="653"/>
    </location>
</feature>
<name>A0A3Q0JGR2_DIACI</name>